<name>A0A6G1BZM5_9ORYZ</name>
<gene>
    <name evidence="2" type="ORF">E2562_024210</name>
</gene>
<proteinExistence type="predicted"/>
<organism evidence="2 3">
    <name type="scientific">Oryza meyeriana var. granulata</name>
    <dbReference type="NCBI Taxonomy" id="110450"/>
    <lineage>
        <taxon>Eukaryota</taxon>
        <taxon>Viridiplantae</taxon>
        <taxon>Streptophyta</taxon>
        <taxon>Embryophyta</taxon>
        <taxon>Tracheophyta</taxon>
        <taxon>Spermatophyta</taxon>
        <taxon>Magnoliopsida</taxon>
        <taxon>Liliopsida</taxon>
        <taxon>Poales</taxon>
        <taxon>Poaceae</taxon>
        <taxon>BOP clade</taxon>
        <taxon>Oryzoideae</taxon>
        <taxon>Oryzeae</taxon>
        <taxon>Oryzinae</taxon>
        <taxon>Oryza</taxon>
        <taxon>Oryza meyeriana</taxon>
    </lineage>
</organism>
<dbReference type="Proteomes" id="UP000479710">
    <property type="component" value="Unassembled WGS sequence"/>
</dbReference>
<feature type="chain" id="PRO_5026125736" evidence="1">
    <location>
        <begin position="31"/>
        <end position="93"/>
    </location>
</feature>
<evidence type="ECO:0000256" key="1">
    <source>
        <dbReference type="SAM" id="SignalP"/>
    </source>
</evidence>
<evidence type="ECO:0000313" key="3">
    <source>
        <dbReference type="Proteomes" id="UP000479710"/>
    </source>
</evidence>
<sequence>MVTVLLWPRRPWHLLALLVAVTLTPPILIADGLAGDRTPLGGAMPSPNTHPSHFSVPFPNKGTMSYRRYKDPGEATLPHPLSPPRKQFFSVVS</sequence>
<reference evidence="2 3" key="1">
    <citation type="submission" date="2019-11" db="EMBL/GenBank/DDBJ databases">
        <title>Whole genome sequence of Oryza granulata.</title>
        <authorList>
            <person name="Li W."/>
        </authorList>
    </citation>
    <scope>NUCLEOTIDE SEQUENCE [LARGE SCALE GENOMIC DNA]</scope>
    <source>
        <strain evidence="3">cv. Menghai</strain>
        <tissue evidence="2">Leaf</tissue>
    </source>
</reference>
<dbReference type="AlphaFoldDB" id="A0A6G1BZM5"/>
<keyword evidence="1" id="KW-0732">Signal</keyword>
<protein>
    <submittedName>
        <fullName evidence="2">Uncharacterized protein</fullName>
    </submittedName>
</protein>
<accession>A0A6G1BZM5</accession>
<dbReference type="EMBL" id="SPHZ02000011">
    <property type="protein sequence ID" value="KAF0893390.1"/>
    <property type="molecule type" value="Genomic_DNA"/>
</dbReference>
<keyword evidence="3" id="KW-1185">Reference proteome</keyword>
<comment type="caution">
    <text evidence="2">The sequence shown here is derived from an EMBL/GenBank/DDBJ whole genome shotgun (WGS) entry which is preliminary data.</text>
</comment>
<evidence type="ECO:0000313" key="2">
    <source>
        <dbReference type="EMBL" id="KAF0893390.1"/>
    </source>
</evidence>
<feature type="signal peptide" evidence="1">
    <location>
        <begin position="1"/>
        <end position="30"/>
    </location>
</feature>